<protein>
    <submittedName>
        <fullName evidence="2">Uncharacterized protein</fullName>
    </submittedName>
</protein>
<name>A0A232FLV2_9HYME</name>
<dbReference type="OrthoDB" id="7550800at2759"/>
<evidence type="ECO:0000313" key="2">
    <source>
        <dbReference type="EMBL" id="OXU31714.1"/>
    </source>
</evidence>
<evidence type="ECO:0000313" key="3">
    <source>
        <dbReference type="Proteomes" id="UP000215335"/>
    </source>
</evidence>
<dbReference type="EMBL" id="NNAY01000036">
    <property type="protein sequence ID" value="OXU31714.1"/>
    <property type="molecule type" value="Genomic_DNA"/>
</dbReference>
<dbReference type="AlphaFoldDB" id="A0A232FLV2"/>
<proteinExistence type="predicted"/>
<sequence>MLSTRRVKAEWGSNSRESEDSSKNGCKEVEFGVNLNKVSSMLFTKRYKTGPMDGITLNGVNLKLVKDTKYLGVVLDPKLSWDKHIKIKCEKAVYTFWVCKSVFGRTWGL</sequence>
<dbReference type="Proteomes" id="UP000215335">
    <property type="component" value="Unassembled WGS sequence"/>
</dbReference>
<organism evidence="2 3">
    <name type="scientific">Trichomalopsis sarcophagae</name>
    <dbReference type="NCBI Taxonomy" id="543379"/>
    <lineage>
        <taxon>Eukaryota</taxon>
        <taxon>Metazoa</taxon>
        <taxon>Ecdysozoa</taxon>
        <taxon>Arthropoda</taxon>
        <taxon>Hexapoda</taxon>
        <taxon>Insecta</taxon>
        <taxon>Pterygota</taxon>
        <taxon>Neoptera</taxon>
        <taxon>Endopterygota</taxon>
        <taxon>Hymenoptera</taxon>
        <taxon>Apocrita</taxon>
        <taxon>Proctotrupomorpha</taxon>
        <taxon>Chalcidoidea</taxon>
        <taxon>Pteromalidae</taxon>
        <taxon>Pteromalinae</taxon>
        <taxon>Trichomalopsis</taxon>
    </lineage>
</organism>
<feature type="region of interest" description="Disordered" evidence="1">
    <location>
        <begin position="1"/>
        <end position="24"/>
    </location>
</feature>
<evidence type="ECO:0000256" key="1">
    <source>
        <dbReference type="SAM" id="MobiDB-lite"/>
    </source>
</evidence>
<comment type="caution">
    <text evidence="2">The sequence shown here is derived from an EMBL/GenBank/DDBJ whole genome shotgun (WGS) entry which is preliminary data.</text>
</comment>
<reference evidence="2 3" key="1">
    <citation type="journal article" date="2017" name="Curr. Biol.">
        <title>The Evolution of Venom by Co-option of Single-Copy Genes.</title>
        <authorList>
            <person name="Martinson E.O."/>
            <person name="Mrinalini"/>
            <person name="Kelkar Y.D."/>
            <person name="Chang C.H."/>
            <person name="Werren J.H."/>
        </authorList>
    </citation>
    <scope>NUCLEOTIDE SEQUENCE [LARGE SCALE GENOMIC DNA]</scope>
    <source>
        <strain evidence="2 3">Alberta</strain>
        <tissue evidence="2">Whole body</tissue>
    </source>
</reference>
<accession>A0A232FLV2</accession>
<keyword evidence="3" id="KW-1185">Reference proteome</keyword>
<gene>
    <name evidence="2" type="ORF">TSAR_007217</name>
</gene>